<feature type="compositionally biased region" description="Polar residues" evidence="1">
    <location>
        <begin position="751"/>
        <end position="769"/>
    </location>
</feature>
<feature type="compositionally biased region" description="Pro residues" evidence="1">
    <location>
        <begin position="600"/>
        <end position="613"/>
    </location>
</feature>
<dbReference type="EMBL" id="JAULSU010000004">
    <property type="protein sequence ID" value="KAK0619481.1"/>
    <property type="molecule type" value="Genomic_DNA"/>
</dbReference>
<feature type="region of interest" description="Disordered" evidence="1">
    <location>
        <begin position="557"/>
        <end position="641"/>
    </location>
</feature>
<feature type="compositionally biased region" description="Basic and acidic residues" evidence="1">
    <location>
        <begin position="161"/>
        <end position="186"/>
    </location>
</feature>
<evidence type="ECO:0000313" key="2">
    <source>
        <dbReference type="EMBL" id="KAK0619481.1"/>
    </source>
</evidence>
<feature type="compositionally biased region" description="Basic and acidic residues" evidence="1">
    <location>
        <begin position="296"/>
        <end position="309"/>
    </location>
</feature>
<feature type="compositionally biased region" description="Polar residues" evidence="1">
    <location>
        <begin position="352"/>
        <end position="372"/>
    </location>
</feature>
<evidence type="ECO:0000313" key="3">
    <source>
        <dbReference type="Proteomes" id="UP001175000"/>
    </source>
</evidence>
<feature type="compositionally biased region" description="Basic and acidic residues" evidence="1">
    <location>
        <begin position="215"/>
        <end position="232"/>
    </location>
</feature>
<proteinExistence type="predicted"/>
<protein>
    <submittedName>
        <fullName evidence="2">Uncharacterized protein</fullName>
    </submittedName>
</protein>
<sequence length="804" mass="86280">MDDPWGSPWATTDPTDPEKDAKTPSPAKSSRSGLEPPPRAFFSGSGSPRIPAISGQSPWADEDDGFGDWAAPDAPDTTHSSGWGGGWTAPSPKLSTPARDDDFGVSTPIAWPGSIALPKTASVPSLRQPSPDPWSADFSPSIDGISTPRLVIDNPPSPIVEVRDTIERQEPKWSLEDEHQREETNNDAKCVLASVEDEGKRTTPVENGIRAGSPHGDDVRPSEESASHHHESPFSSHSGDDSDQEDDRQDSPITSIDEDAKTRHQVMRKTSGKVQELVVKFDGLARAASEEPPVIKLDRSRSPFCARDDDAVDAEFGDLEDGNNEILDMPDPESPVTPDQSNPSERPGTPEPSKQASGSRVSTATASPQSTRDSPRPSGPVRDAVKFDIDLNQVGKLFEKLEQQPEENIDGISDEVSDYIISDSFTEISERKTWYRVSRMGSSRKYNAGDDENYRLVTWPASTVREETIKIVRRWMEEDSIAGRVTLGGGVSKTQKNMFGWDSSVEPVALDTIFGRKKHMRGSSVHSLHETQRKTSGTPYRPSSVVVPPVATFGWSSNSPTFPKAQSPDIQPPTRTNTVPPQHVAPLAQKPKAVEEPATTVPPPTVPPVPTVLPPVTTSTQQPIAQDDDDDWGEMVSSPAETKPAGDVLLSLDAAFSVSSSSAAAPAKPLESTAFTPVDALPAPSSDPWAVADFSVFESPPKAPLKQSSVPAFTVPSAPASTAPAIASNALFKPPLTSSGPISGLAPSVPPTTKQRTVDHTFSPTTPLEISSPVVLPSANDEPEADDPVMQIIANLPDLSYMLR</sequence>
<feature type="region of interest" description="Disordered" evidence="1">
    <location>
        <begin position="742"/>
        <end position="787"/>
    </location>
</feature>
<gene>
    <name evidence="2" type="ORF">B0T14DRAFT_519372</name>
</gene>
<organism evidence="2 3">
    <name type="scientific">Immersiella caudata</name>
    <dbReference type="NCBI Taxonomy" id="314043"/>
    <lineage>
        <taxon>Eukaryota</taxon>
        <taxon>Fungi</taxon>
        <taxon>Dikarya</taxon>
        <taxon>Ascomycota</taxon>
        <taxon>Pezizomycotina</taxon>
        <taxon>Sordariomycetes</taxon>
        <taxon>Sordariomycetidae</taxon>
        <taxon>Sordariales</taxon>
        <taxon>Lasiosphaeriaceae</taxon>
        <taxon>Immersiella</taxon>
    </lineage>
</organism>
<reference evidence="2" key="1">
    <citation type="submission" date="2023-06" db="EMBL/GenBank/DDBJ databases">
        <title>Genome-scale phylogeny and comparative genomics of the fungal order Sordariales.</title>
        <authorList>
            <consortium name="Lawrence Berkeley National Laboratory"/>
            <person name="Hensen N."/>
            <person name="Bonometti L."/>
            <person name="Westerberg I."/>
            <person name="Brannstrom I.O."/>
            <person name="Guillou S."/>
            <person name="Cros-Aarteil S."/>
            <person name="Calhoun S."/>
            <person name="Haridas S."/>
            <person name="Kuo A."/>
            <person name="Mondo S."/>
            <person name="Pangilinan J."/>
            <person name="Riley R."/>
            <person name="Labutti K."/>
            <person name="Andreopoulos B."/>
            <person name="Lipzen A."/>
            <person name="Chen C."/>
            <person name="Yanf M."/>
            <person name="Daum C."/>
            <person name="Ng V."/>
            <person name="Clum A."/>
            <person name="Steindorff A."/>
            <person name="Ohm R."/>
            <person name="Martin F."/>
            <person name="Silar P."/>
            <person name="Natvig D."/>
            <person name="Lalanne C."/>
            <person name="Gautier V."/>
            <person name="Ament-Velasquez S.L."/>
            <person name="Kruys A."/>
            <person name="Hutchinson M.I."/>
            <person name="Powell A.J."/>
            <person name="Barry K."/>
            <person name="Miller A.N."/>
            <person name="Grigoriev I.V."/>
            <person name="Debuchy R."/>
            <person name="Gladieux P."/>
            <person name="Thoren M.H."/>
            <person name="Johannesson H."/>
        </authorList>
    </citation>
    <scope>NUCLEOTIDE SEQUENCE</scope>
    <source>
        <strain evidence="2">CBS 606.72</strain>
    </source>
</reference>
<evidence type="ECO:0000256" key="1">
    <source>
        <dbReference type="SAM" id="MobiDB-lite"/>
    </source>
</evidence>
<comment type="caution">
    <text evidence="2">The sequence shown here is derived from an EMBL/GenBank/DDBJ whole genome shotgun (WGS) entry which is preliminary data.</text>
</comment>
<feature type="region of interest" description="Disordered" evidence="1">
    <location>
        <begin position="519"/>
        <end position="543"/>
    </location>
</feature>
<accession>A0AA39WQ10</accession>
<feature type="region of interest" description="Disordered" evidence="1">
    <location>
        <begin position="1"/>
        <end position="385"/>
    </location>
</feature>
<dbReference type="AlphaFoldDB" id="A0AA39WQ10"/>
<dbReference type="Proteomes" id="UP001175000">
    <property type="component" value="Unassembled WGS sequence"/>
</dbReference>
<feature type="compositionally biased region" description="Acidic residues" evidence="1">
    <location>
        <begin position="310"/>
        <end position="331"/>
    </location>
</feature>
<keyword evidence="3" id="KW-1185">Reference proteome</keyword>
<name>A0AA39WQ10_9PEZI</name>